<dbReference type="PRINTS" id="PR00821">
    <property type="entry name" value="TAGLIPASE"/>
</dbReference>
<dbReference type="SUPFAM" id="SSF53474">
    <property type="entry name" value="alpha/beta-Hydrolases"/>
    <property type="match status" value="2"/>
</dbReference>
<evidence type="ECO:0000313" key="7">
    <source>
        <dbReference type="EMBL" id="KNC28693.1"/>
    </source>
</evidence>
<dbReference type="CDD" id="cd00707">
    <property type="entry name" value="Pancreat_lipase_like"/>
    <property type="match status" value="2"/>
</dbReference>
<dbReference type="GO" id="GO:0016298">
    <property type="term" value="F:lipase activity"/>
    <property type="evidence" value="ECO:0007669"/>
    <property type="project" value="InterPro"/>
</dbReference>
<dbReference type="OrthoDB" id="8183961at2759"/>
<dbReference type="EMBL" id="JRES01000753">
    <property type="protein sequence ID" value="KNC28693.1"/>
    <property type="molecule type" value="Genomic_DNA"/>
</dbReference>
<name>A0A0L0C8C6_LUCCU</name>
<dbReference type="Gene3D" id="3.40.50.1820">
    <property type="entry name" value="alpha/beta hydrolase"/>
    <property type="match status" value="2"/>
</dbReference>
<protein>
    <recommendedName>
        <fullName evidence="6">Lipase domain-containing protein</fullName>
    </recommendedName>
</protein>
<keyword evidence="8" id="KW-1185">Reference proteome</keyword>
<keyword evidence="5" id="KW-0732">Signal</keyword>
<feature type="domain" description="Lipase" evidence="6">
    <location>
        <begin position="32"/>
        <end position="312"/>
    </location>
</feature>
<dbReference type="FunFam" id="3.40.50.1820:FF:000076">
    <property type="entry name" value="phospholipase A1"/>
    <property type="match status" value="2"/>
</dbReference>
<evidence type="ECO:0000313" key="8">
    <source>
        <dbReference type="Proteomes" id="UP000037069"/>
    </source>
</evidence>
<dbReference type="Pfam" id="PF00151">
    <property type="entry name" value="Lipase"/>
    <property type="match status" value="2"/>
</dbReference>
<dbReference type="GO" id="GO:0017171">
    <property type="term" value="F:serine hydrolase activity"/>
    <property type="evidence" value="ECO:0007669"/>
    <property type="project" value="TreeGrafter"/>
</dbReference>
<dbReference type="GO" id="GO:0005615">
    <property type="term" value="C:extracellular space"/>
    <property type="evidence" value="ECO:0007669"/>
    <property type="project" value="TreeGrafter"/>
</dbReference>
<evidence type="ECO:0000256" key="1">
    <source>
        <dbReference type="ARBA" id="ARBA00004613"/>
    </source>
</evidence>
<dbReference type="InterPro" id="IPR029058">
    <property type="entry name" value="AB_hydrolase_fold"/>
</dbReference>
<comment type="caution">
    <text evidence="7">The sequence shown here is derived from an EMBL/GenBank/DDBJ whole genome shotgun (WGS) entry which is preliminary data.</text>
</comment>
<accession>A0A0L0C8C6</accession>
<evidence type="ECO:0000256" key="3">
    <source>
        <dbReference type="ARBA" id="ARBA00022525"/>
    </source>
</evidence>
<dbReference type="AlphaFoldDB" id="A0A0L0C8C6"/>
<dbReference type="InterPro" id="IPR000734">
    <property type="entry name" value="TAG_lipase"/>
</dbReference>
<dbReference type="PANTHER" id="PTHR11610:SF177">
    <property type="entry name" value="IP13478P-RELATED"/>
    <property type="match status" value="1"/>
</dbReference>
<organism evidence="7 8">
    <name type="scientific">Lucilia cuprina</name>
    <name type="common">Green bottle fly</name>
    <name type="synonym">Australian sheep blowfly</name>
    <dbReference type="NCBI Taxonomy" id="7375"/>
    <lineage>
        <taxon>Eukaryota</taxon>
        <taxon>Metazoa</taxon>
        <taxon>Ecdysozoa</taxon>
        <taxon>Arthropoda</taxon>
        <taxon>Hexapoda</taxon>
        <taxon>Insecta</taxon>
        <taxon>Pterygota</taxon>
        <taxon>Neoptera</taxon>
        <taxon>Endopterygota</taxon>
        <taxon>Diptera</taxon>
        <taxon>Brachycera</taxon>
        <taxon>Muscomorpha</taxon>
        <taxon>Oestroidea</taxon>
        <taxon>Calliphoridae</taxon>
        <taxon>Luciliinae</taxon>
        <taxon>Lucilia</taxon>
    </lineage>
</organism>
<dbReference type="InterPro" id="IPR033906">
    <property type="entry name" value="Lipase_N"/>
</dbReference>
<dbReference type="PANTHER" id="PTHR11610">
    <property type="entry name" value="LIPASE"/>
    <property type="match status" value="1"/>
</dbReference>
<dbReference type="GO" id="GO:0016042">
    <property type="term" value="P:lipid catabolic process"/>
    <property type="evidence" value="ECO:0007669"/>
    <property type="project" value="TreeGrafter"/>
</dbReference>
<dbReference type="OMA" id="RWPCYFP"/>
<comment type="similarity">
    <text evidence="2 4">Belongs to the AB hydrolase superfamily. Lipase family.</text>
</comment>
<evidence type="ECO:0000256" key="2">
    <source>
        <dbReference type="ARBA" id="ARBA00010701"/>
    </source>
</evidence>
<proteinExistence type="inferred from homology"/>
<keyword evidence="3" id="KW-0964">Secreted</keyword>
<feature type="chain" id="PRO_5005535862" description="Lipase domain-containing protein" evidence="5">
    <location>
        <begin position="18"/>
        <end position="659"/>
    </location>
</feature>
<dbReference type="Proteomes" id="UP000037069">
    <property type="component" value="Unassembled WGS sequence"/>
</dbReference>
<feature type="signal peptide" evidence="5">
    <location>
        <begin position="1"/>
        <end position="17"/>
    </location>
</feature>
<sequence>MFKLFIFVIFLKGFCLANPFVGLFDPKCVVIRNMKCPNENVTFWLYNKQTADSPVKLDPLNLQPKDFQPRKPLFIVLHGYTGDRDYSPNRYIRPALLESQDVYVISVDYGALVPYPCYFAAVENLPLASKCLAHLINNLVDQGVVNNDDIHMIGFSLGAQVAGQTTNYLKRRLKRITGLDPAKPMFITVGSDRKLDPTDAEFVDVIHTDVLGRGMLRTMGHVDFYPNIGPYQPGCQEENMEDPGSCNHDRAPQYYAESIRSNKGFWAYSCPSWLHNIFGLCNTQSNDEIMGFHVNQSASGSFFLKTANQTPFALGPFTPSSQAQHRNLPVLYDYKDIYDDEFEPQLRKAFVDWTDNEFCPNKDIQFWLYTKETEQNPLLLDLLKLKPDSFPERLPLKILLHGLGLDHDLSPNEELRPLLLQYERVYIISVDYKNLSRVLCLTPWALQNCRIIAKCLALLITNLVEQLMYSPDDIHLIGFSLGAQIAGLSANHLNYRVKRITGLDPAGPTFDTDNINERLDPTDAQFEDIIHTDPRFLSISRAMGHADFYPNYLKLIQPGCSPIEEYRDCNHFRSNKYYAESIVTNVGFWSYNCGSYMEYLYNQCANYSGIPHALMGYYVDESARGSYFLETNSNSPYAQGPLVQVELQVADSIAKDAIK</sequence>
<reference evidence="7 8" key="1">
    <citation type="journal article" date="2015" name="Nat. Commun.">
        <title>Lucilia cuprina genome unlocks parasitic fly biology to underpin future interventions.</title>
        <authorList>
            <person name="Anstead C.A."/>
            <person name="Korhonen P.K."/>
            <person name="Young N.D."/>
            <person name="Hall R.S."/>
            <person name="Jex A.R."/>
            <person name="Murali S.C."/>
            <person name="Hughes D.S."/>
            <person name="Lee S.F."/>
            <person name="Perry T."/>
            <person name="Stroehlein A.J."/>
            <person name="Ansell B.R."/>
            <person name="Breugelmans B."/>
            <person name="Hofmann A."/>
            <person name="Qu J."/>
            <person name="Dugan S."/>
            <person name="Lee S.L."/>
            <person name="Chao H."/>
            <person name="Dinh H."/>
            <person name="Han Y."/>
            <person name="Doddapaneni H.V."/>
            <person name="Worley K.C."/>
            <person name="Muzny D.M."/>
            <person name="Ioannidis P."/>
            <person name="Waterhouse R.M."/>
            <person name="Zdobnov E.M."/>
            <person name="James P.J."/>
            <person name="Bagnall N.H."/>
            <person name="Kotze A.C."/>
            <person name="Gibbs R.A."/>
            <person name="Richards S."/>
            <person name="Batterham P."/>
            <person name="Gasser R.B."/>
        </authorList>
    </citation>
    <scope>NUCLEOTIDE SEQUENCE [LARGE SCALE GENOMIC DNA]</scope>
    <source>
        <strain evidence="7 8">LS</strain>
        <tissue evidence="7">Full body</tissue>
    </source>
</reference>
<evidence type="ECO:0000259" key="6">
    <source>
        <dbReference type="Pfam" id="PF00151"/>
    </source>
</evidence>
<dbReference type="InterPro" id="IPR013818">
    <property type="entry name" value="Lipase"/>
</dbReference>
<comment type="subcellular location">
    <subcellularLocation>
        <location evidence="1">Secreted</location>
    </subcellularLocation>
</comment>
<evidence type="ECO:0000256" key="5">
    <source>
        <dbReference type="SAM" id="SignalP"/>
    </source>
</evidence>
<gene>
    <name evidence="7" type="ORF">FF38_09439</name>
</gene>
<evidence type="ECO:0000256" key="4">
    <source>
        <dbReference type="RuleBase" id="RU004262"/>
    </source>
</evidence>
<feature type="domain" description="Lipase" evidence="6">
    <location>
        <begin position="361"/>
        <end position="637"/>
    </location>
</feature>